<dbReference type="EMBL" id="KN837108">
    <property type="protein sequence ID" value="KIJ46274.1"/>
    <property type="molecule type" value="Genomic_DNA"/>
</dbReference>
<protein>
    <recommendedName>
        <fullName evidence="1">HNH nuclease domain-containing protein</fullName>
    </recommendedName>
</protein>
<evidence type="ECO:0000259" key="1">
    <source>
        <dbReference type="Pfam" id="PF13391"/>
    </source>
</evidence>
<accession>A0A0C9VGW3</accession>
<dbReference type="HOGENOM" id="CLU_049186_1_0_1"/>
<name>A0A0C9VGW3_SPHS4</name>
<dbReference type="Proteomes" id="UP000054279">
    <property type="component" value="Unassembled WGS sequence"/>
</dbReference>
<dbReference type="Pfam" id="PF13391">
    <property type="entry name" value="HNH_2"/>
    <property type="match status" value="1"/>
</dbReference>
<dbReference type="InterPro" id="IPR003615">
    <property type="entry name" value="HNH_nuc"/>
</dbReference>
<evidence type="ECO:0000313" key="3">
    <source>
        <dbReference type="Proteomes" id="UP000054279"/>
    </source>
</evidence>
<sequence length="315" mass="35725">MCLDLETSLQKKIDHKVNIGRSMINCRILGYLLHHAPNEEAAKTIVSEVVSCKNDVKLFDLGEKYYKCFIRAFRVNKGRTPIPSNHPSRPSFDTLADMIKGILEEAPRSHATAKEQASLFIALLRDRFRCAITKDIDDPSADKFPEISEEVERGGLRVCFTHCAHIIPESTNWDLEKGSNKLPTELKGANIHRLENVITMGSNVHTAFNRLDIWFSPTTEPNKYKLGTFKSRWFNILPEYVIFRTEDLINLPVPKRDYLELHATCAKVIHLSGAAEYIDKVSRQLEEMTVLSPEGTSADVLEHALWCAFSRAISV</sequence>
<organism evidence="2 3">
    <name type="scientific">Sphaerobolus stellatus (strain SS14)</name>
    <dbReference type="NCBI Taxonomy" id="990650"/>
    <lineage>
        <taxon>Eukaryota</taxon>
        <taxon>Fungi</taxon>
        <taxon>Dikarya</taxon>
        <taxon>Basidiomycota</taxon>
        <taxon>Agaricomycotina</taxon>
        <taxon>Agaricomycetes</taxon>
        <taxon>Phallomycetidae</taxon>
        <taxon>Geastrales</taxon>
        <taxon>Sphaerobolaceae</taxon>
        <taxon>Sphaerobolus</taxon>
    </lineage>
</organism>
<dbReference type="OrthoDB" id="2104739at2759"/>
<feature type="domain" description="HNH nuclease" evidence="1">
    <location>
        <begin position="130"/>
        <end position="214"/>
    </location>
</feature>
<reference evidence="2 3" key="1">
    <citation type="submission" date="2014-06" db="EMBL/GenBank/DDBJ databases">
        <title>Evolutionary Origins and Diversification of the Mycorrhizal Mutualists.</title>
        <authorList>
            <consortium name="DOE Joint Genome Institute"/>
            <consortium name="Mycorrhizal Genomics Consortium"/>
            <person name="Kohler A."/>
            <person name="Kuo A."/>
            <person name="Nagy L.G."/>
            <person name="Floudas D."/>
            <person name="Copeland A."/>
            <person name="Barry K.W."/>
            <person name="Cichocki N."/>
            <person name="Veneault-Fourrey C."/>
            <person name="LaButti K."/>
            <person name="Lindquist E.A."/>
            <person name="Lipzen A."/>
            <person name="Lundell T."/>
            <person name="Morin E."/>
            <person name="Murat C."/>
            <person name="Riley R."/>
            <person name="Ohm R."/>
            <person name="Sun H."/>
            <person name="Tunlid A."/>
            <person name="Henrissat B."/>
            <person name="Grigoriev I.V."/>
            <person name="Hibbett D.S."/>
            <person name="Martin F."/>
        </authorList>
    </citation>
    <scope>NUCLEOTIDE SEQUENCE [LARGE SCALE GENOMIC DNA]</scope>
    <source>
        <strain evidence="2 3">SS14</strain>
    </source>
</reference>
<proteinExistence type="predicted"/>
<keyword evidence="3" id="KW-1185">Reference proteome</keyword>
<evidence type="ECO:0000313" key="2">
    <source>
        <dbReference type="EMBL" id="KIJ46274.1"/>
    </source>
</evidence>
<gene>
    <name evidence="2" type="ORF">M422DRAFT_165576</name>
</gene>
<dbReference type="AlphaFoldDB" id="A0A0C9VGW3"/>